<dbReference type="GO" id="GO:0097602">
    <property type="term" value="F:cullin family protein binding"/>
    <property type="evidence" value="ECO:0007669"/>
    <property type="project" value="TreeGrafter"/>
</dbReference>
<dbReference type="GO" id="GO:0045116">
    <property type="term" value="P:protein neddylation"/>
    <property type="evidence" value="ECO:0007669"/>
    <property type="project" value="TreeGrafter"/>
</dbReference>
<evidence type="ECO:0000313" key="4">
    <source>
        <dbReference type="Proteomes" id="UP001301350"/>
    </source>
</evidence>
<sequence>MNATQRSKLAGFLQCVHNRITPAEAASWLALHGWEVPRALDAFFEAAGNGGETAANRSRRAGGSRPVAGDDSWGRASEALFRRYATSMPPRRLRAPLRVDKGASGRNGAAAKSNSELCMTPEGVLRFFEELQVDPMHLSTLVFAWAGGCRQSCVFTLAEFQRATAAVTRPPVADTVSAAGTNITEEALWLQLQQAFPERVLHLIGASPQAFRDFYLFAFEYSREADTQKTLNVEDAKQLWALLLGEPGCLGLSISAATTTTPSTASRSWKYLALFMEFLGRAELGHSGVSRDTWAMTLDFARATQTDSDDQLASYDETGAWPVLLDEFVEYVRQHHREARPGEDREQSGARATR</sequence>
<name>A0AAV9IWX0_CYACA</name>
<dbReference type="Gene3D" id="1.10.238.10">
    <property type="entry name" value="EF-hand"/>
    <property type="match status" value="1"/>
</dbReference>
<keyword evidence="4" id="KW-1185">Reference proteome</keyword>
<reference evidence="3 4" key="1">
    <citation type="submission" date="2022-07" db="EMBL/GenBank/DDBJ databases">
        <title>Genome-wide signatures of adaptation to extreme environments.</title>
        <authorList>
            <person name="Cho C.H."/>
            <person name="Yoon H.S."/>
        </authorList>
    </citation>
    <scope>NUCLEOTIDE SEQUENCE [LARGE SCALE GENOMIC DNA]</scope>
    <source>
        <strain evidence="3 4">DBV 063 E5</strain>
    </source>
</reference>
<dbReference type="GO" id="GO:0032182">
    <property type="term" value="F:ubiquitin-like protein binding"/>
    <property type="evidence" value="ECO:0007669"/>
    <property type="project" value="TreeGrafter"/>
</dbReference>
<dbReference type="PANTHER" id="PTHR12281:SF31">
    <property type="entry name" value="DCN1-LIKE PROTEIN 3"/>
    <property type="match status" value="1"/>
</dbReference>
<gene>
    <name evidence="3" type="ORF">CDCA_CDCA09G2639</name>
</gene>
<dbReference type="GO" id="GO:0031624">
    <property type="term" value="F:ubiquitin conjugating enzyme binding"/>
    <property type="evidence" value="ECO:0007669"/>
    <property type="project" value="TreeGrafter"/>
</dbReference>
<evidence type="ECO:0000259" key="2">
    <source>
        <dbReference type="PROSITE" id="PS51229"/>
    </source>
</evidence>
<feature type="domain" description="DCUN1" evidence="2">
    <location>
        <begin position="72"/>
        <end position="333"/>
    </location>
</feature>
<comment type="caution">
    <text evidence="3">The sequence shown here is derived from an EMBL/GenBank/DDBJ whole genome shotgun (WGS) entry which is preliminary data.</text>
</comment>
<dbReference type="GO" id="GO:0000151">
    <property type="term" value="C:ubiquitin ligase complex"/>
    <property type="evidence" value="ECO:0007669"/>
    <property type="project" value="TreeGrafter"/>
</dbReference>
<accession>A0AAV9IWX0</accession>
<evidence type="ECO:0000256" key="1">
    <source>
        <dbReference type="RuleBase" id="RU410713"/>
    </source>
</evidence>
<protein>
    <recommendedName>
        <fullName evidence="1">Defective in cullin neddylation protein</fullName>
    </recommendedName>
</protein>
<comment type="function">
    <text evidence="1">Neddylation of cullins play an essential role in the regulation of SCF-type complexes activity.</text>
</comment>
<organism evidence="3 4">
    <name type="scientific">Cyanidium caldarium</name>
    <name type="common">Red alga</name>
    <dbReference type="NCBI Taxonomy" id="2771"/>
    <lineage>
        <taxon>Eukaryota</taxon>
        <taxon>Rhodophyta</taxon>
        <taxon>Bangiophyceae</taxon>
        <taxon>Cyanidiales</taxon>
        <taxon>Cyanidiaceae</taxon>
        <taxon>Cyanidium</taxon>
    </lineage>
</organism>
<dbReference type="Gene3D" id="1.10.238.200">
    <property type="entry name" value="Cullin, PONY binding domain"/>
    <property type="match status" value="1"/>
</dbReference>
<dbReference type="InterPro" id="IPR042460">
    <property type="entry name" value="DCN1-like_PONY"/>
</dbReference>
<dbReference type="PANTHER" id="PTHR12281">
    <property type="entry name" value="RP42 RELATED"/>
    <property type="match status" value="1"/>
</dbReference>
<dbReference type="InterPro" id="IPR014764">
    <property type="entry name" value="DCN-prot"/>
</dbReference>
<dbReference type="PROSITE" id="PS51229">
    <property type="entry name" value="DCUN1"/>
    <property type="match status" value="1"/>
</dbReference>
<dbReference type="InterPro" id="IPR005176">
    <property type="entry name" value="PONY_dom"/>
</dbReference>
<dbReference type="AlphaFoldDB" id="A0AAV9IWX0"/>
<dbReference type="EMBL" id="JANCYW010000009">
    <property type="protein sequence ID" value="KAK4536614.1"/>
    <property type="molecule type" value="Genomic_DNA"/>
</dbReference>
<dbReference type="Pfam" id="PF03556">
    <property type="entry name" value="Cullin_binding"/>
    <property type="match status" value="1"/>
</dbReference>
<proteinExistence type="predicted"/>
<evidence type="ECO:0000313" key="3">
    <source>
        <dbReference type="EMBL" id="KAK4536614.1"/>
    </source>
</evidence>
<dbReference type="Proteomes" id="UP001301350">
    <property type="component" value="Unassembled WGS sequence"/>
</dbReference>